<keyword evidence="2 7" id="KW-0813">Transport</keyword>
<dbReference type="NCBIfam" id="TIGR04057">
    <property type="entry name" value="SusC_RagA_signa"/>
    <property type="match status" value="1"/>
</dbReference>
<dbReference type="InterPro" id="IPR039426">
    <property type="entry name" value="TonB-dep_rcpt-like"/>
</dbReference>
<keyword evidence="4 7" id="KW-0812">Transmembrane</keyword>
<dbReference type="EMBL" id="JBHSFY010000012">
    <property type="protein sequence ID" value="MFC4478964.1"/>
    <property type="molecule type" value="Genomic_DNA"/>
</dbReference>
<sequence length="977" mass="108320">MNRLSKFSLQEITIQGTVTDGNSPLPGVSIAVKNRAEISSISDYSGQYAITAGSGDTLVFSFIGFKKAFIPVQGRSRIDIVLQYDTTTLQEVKINAGYYSVKESERTGSIARITSKDIATQPVTNILAAMQGRMAGVNVVQTSGVPGGGFDIKIRGQNSIRTDANAPLYVIDGVPYSSDPVGYSQTSTTYPSVTSPLNNINPDTIESIEVLKDADATAIYGSRGANGVVLITTKKGKSGKTSFSIKASTGVGKVTRFLDLMDTAQYLSMRREAFANDKISVYPAGAYDINGTWDQTRYTDWQDELTGGTSQITDLQTNISGGSEQTQFLFSSSYHTESTVFPGDYDYKKRGGQFTMNHTAQDTKFKFSFSVGYNSQTNNQPAFDFTPISRSLAPNAPSLYDDQGNLNWANGTWQNPLRMLDAVSKAKSNDLVSNAVLSYELTAGLTVKSSFGFTDLQQMELRTSPSTIFNPSFNVTSANSSLYRNNTNRRSWIAEPQIHWEKEYTFGSIGVLAGGTFQNQDTERVYQFGSGFSSNSLIYDLASASTVQILLNDKINYSYQAFFGRINYNLHDRYYLNLTGRRDGSSRFGPGNQFASFGAIGLAWLFSKENFLKNMHWLSFGKLRGSYGTTGSDQIGDYQYLDTYTSSGISYNAYVGLRPSRLYNPNFSWEINRKKEAALEMGLLQDRIFITAAWYQNRSSNQLVGVPLAGTTGFSSIQANLNAVVQNSGWEFTLRTMNFTANKFSWITNFNLSLNDNRLISFPNLNASTYSQKYIIGKPLNINLMYVYSGIDSATGIYQFEDLNKDGKITQPDDKQAIINLNPKYFGGIQNQLSFDHWKIDFLFQFVKQKAKSYYNGYQGQMTNQLERSLNNWKQNGSNGSADYQLYTAGFNSAAVTADFLFSNSTGAITDGSYLRLKNVELSYDVPLNSRNIKCLFFLQGQNLLTITNYKDGDPEFITSGFLPPLKIITAGMQLTF</sequence>
<comment type="subcellular location">
    <subcellularLocation>
        <location evidence="1 7">Cell outer membrane</location>
        <topology evidence="1 7">Multi-pass membrane protein</topology>
    </subcellularLocation>
</comment>
<dbReference type="Pfam" id="PF13715">
    <property type="entry name" value="CarbopepD_reg_2"/>
    <property type="match status" value="1"/>
</dbReference>
<gene>
    <name evidence="9" type="ORF">ACFO3N_17950</name>
</gene>
<dbReference type="InterPro" id="IPR023997">
    <property type="entry name" value="TonB-dep_OMP_SusC/RagA_CS"/>
</dbReference>
<evidence type="ECO:0000256" key="4">
    <source>
        <dbReference type="ARBA" id="ARBA00022692"/>
    </source>
</evidence>
<evidence type="ECO:0000256" key="3">
    <source>
        <dbReference type="ARBA" id="ARBA00022452"/>
    </source>
</evidence>
<dbReference type="SUPFAM" id="SSF56935">
    <property type="entry name" value="Porins"/>
    <property type="match status" value="1"/>
</dbReference>
<dbReference type="RefSeq" id="WP_379800209.1">
    <property type="nucleotide sequence ID" value="NZ_JBHSFY010000012.1"/>
</dbReference>
<dbReference type="InterPro" id="IPR012910">
    <property type="entry name" value="Plug_dom"/>
</dbReference>
<keyword evidence="10" id="KW-1185">Reference proteome</keyword>
<keyword evidence="3 7" id="KW-1134">Transmembrane beta strand</keyword>
<evidence type="ECO:0000256" key="2">
    <source>
        <dbReference type="ARBA" id="ARBA00022448"/>
    </source>
</evidence>
<protein>
    <submittedName>
        <fullName evidence="9">SusC/RagA family TonB-linked outer membrane protein</fullName>
    </submittedName>
</protein>
<dbReference type="SUPFAM" id="SSF49464">
    <property type="entry name" value="Carboxypeptidase regulatory domain-like"/>
    <property type="match status" value="1"/>
</dbReference>
<evidence type="ECO:0000313" key="10">
    <source>
        <dbReference type="Proteomes" id="UP001596003"/>
    </source>
</evidence>
<organism evidence="9 10">
    <name type="scientific">Flavobacterium chungangensis</name>
    <dbReference type="NCBI Taxonomy" id="2708132"/>
    <lineage>
        <taxon>Bacteria</taxon>
        <taxon>Pseudomonadati</taxon>
        <taxon>Bacteroidota</taxon>
        <taxon>Flavobacteriia</taxon>
        <taxon>Flavobacteriales</taxon>
        <taxon>Flavobacteriaceae</taxon>
        <taxon>Flavobacterium</taxon>
    </lineage>
</organism>
<comment type="caution">
    <text evidence="9">The sequence shown here is derived from an EMBL/GenBank/DDBJ whole genome shotgun (WGS) entry which is preliminary data.</text>
</comment>
<proteinExistence type="inferred from homology"/>
<dbReference type="Gene3D" id="2.40.170.20">
    <property type="entry name" value="TonB-dependent receptor, beta-barrel domain"/>
    <property type="match status" value="1"/>
</dbReference>
<feature type="domain" description="TonB-dependent receptor plug" evidence="8">
    <location>
        <begin position="104"/>
        <end position="228"/>
    </location>
</feature>
<keyword evidence="5 7" id="KW-0472">Membrane</keyword>
<evidence type="ECO:0000313" key="9">
    <source>
        <dbReference type="EMBL" id="MFC4478964.1"/>
    </source>
</evidence>
<reference evidence="10" key="1">
    <citation type="journal article" date="2019" name="Int. J. Syst. Evol. Microbiol.">
        <title>The Global Catalogue of Microorganisms (GCM) 10K type strain sequencing project: providing services to taxonomists for standard genome sequencing and annotation.</title>
        <authorList>
            <consortium name="The Broad Institute Genomics Platform"/>
            <consortium name="The Broad Institute Genome Sequencing Center for Infectious Disease"/>
            <person name="Wu L."/>
            <person name="Ma J."/>
        </authorList>
    </citation>
    <scope>NUCLEOTIDE SEQUENCE [LARGE SCALE GENOMIC DNA]</scope>
    <source>
        <strain evidence="10">NBRC 103627</strain>
    </source>
</reference>
<evidence type="ECO:0000256" key="1">
    <source>
        <dbReference type="ARBA" id="ARBA00004571"/>
    </source>
</evidence>
<dbReference type="InterPro" id="IPR037066">
    <property type="entry name" value="Plug_dom_sf"/>
</dbReference>
<dbReference type="Pfam" id="PF07715">
    <property type="entry name" value="Plug"/>
    <property type="match status" value="1"/>
</dbReference>
<dbReference type="InterPro" id="IPR036942">
    <property type="entry name" value="Beta-barrel_TonB_sf"/>
</dbReference>
<dbReference type="PROSITE" id="PS52016">
    <property type="entry name" value="TONB_DEPENDENT_REC_3"/>
    <property type="match status" value="1"/>
</dbReference>
<comment type="similarity">
    <text evidence="7">Belongs to the TonB-dependent receptor family.</text>
</comment>
<accession>A0ABV8ZJ95</accession>
<dbReference type="Proteomes" id="UP001596003">
    <property type="component" value="Unassembled WGS sequence"/>
</dbReference>
<evidence type="ECO:0000256" key="7">
    <source>
        <dbReference type="PROSITE-ProRule" id="PRU01360"/>
    </source>
</evidence>
<evidence type="ECO:0000256" key="6">
    <source>
        <dbReference type="ARBA" id="ARBA00023237"/>
    </source>
</evidence>
<dbReference type="InterPro" id="IPR008969">
    <property type="entry name" value="CarboxyPept-like_regulatory"/>
</dbReference>
<dbReference type="NCBIfam" id="TIGR04056">
    <property type="entry name" value="OMP_RagA_SusC"/>
    <property type="match status" value="1"/>
</dbReference>
<dbReference type="InterPro" id="IPR023996">
    <property type="entry name" value="TonB-dep_OMP_SusC/RagA"/>
</dbReference>
<evidence type="ECO:0000259" key="8">
    <source>
        <dbReference type="Pfam" id="PF07715"/>
    </source>
</evidence>
<keyword evidence="6 7" id="KW-0998">Cell outer membrane</keyword>
<name>A0ABV8ZJ95_9FLAO</name>
<evidence type="ECO:0000256" key="5">
    <source>
        <dbReference type="ARBA" id="ARBA00023136"/>
    </source>
</evidence>
<dbReference type="Gene3D" id="2.170.130.10">
    <property type="entry name" value="TonB-dependent receptor, plug domain"/>
    <property type="match status" value="1"/>
</dbReference>